<gene>
    <name evidence="2" type="ORF">C8A01DRAFT_39277</name>
</gene>
<feature type="compositionally biased region" description="Low complexity" evidence="1">
    <location>
        <begin position="166"/>
        <end position="175"/>
    </location>
</feature>
<name>A0AAN6P9N6_9PEZI</name>
<comment type="caution">
    <text evidence="2">The sequence shown here is derived from an EMBL/GenBank/DDBJ whole genome shotgun (WGS) entry which is preliminary data.</text>
</comment>
<feature type="compositionally biased region" description="Basic and acidic residues" evidence="1">
    <location>
        <begin position="150"/>
        <end position="164"/>
    </location>
</feature>
<feature type="region of interest" description="Disordered" evidence="1">
    <location>
        <begin position="250"/>
        <end position="287"/>
    </location>
</feature>
<evidence type="ECO:0000313" key="3">
    <source>
        <dbReference type="Proteomes" id="UP001303115"/>
    </source>
</evidence>
<feature type="region of interest" description="Disordered" evidence="1">
    <location>
        <begin position="147"/>
        <end position="177"/>
    </location>
</feature>
<evidence type="ECO:0000313" key="2">
    <source>
        <dbReference type="EMBL" id="KAK4034270.1"/>
    </source>
</evidence>
<keyword evidence="3" id="KW-1185">Reference proteome</keyword>
<dbReference type="EMBL" id="MU854487">
    <property type="protein sequence ID" value="KAK4034270.1"/>
    <property type="molecule type" value="Genomic_DNA"/>
</dbReference>
<reference evidence="3" key="1">
    <citation type="journal article" date="2023" name="Mol. Phylogenet. Evol.">
        <title>Genome-scale phylogeny and comparative genomics of the fungal order Sordariales.</title>
        <authorList>
            <person name="Hensen N."/>
            <person name="Bonometti L."/>
            <person name="Westerberg I."/>
            <person name="Brannstrom I.O."/>
            <person name="Guillou S."/>
            <person name="Cros-Aarteil S."/>
            <person name="Calhoun S."/>
            <person name="Haridas S."/>
            <person name="Kuo A."/>
            <person name="Mondo S."/>
            <person name="Pangilinan J."/>
            <person name="Riley R."/>
            <person name="LaButti K."/>
            <person name="Andreopoulos B."/>
            <person name="Lipzen A."/>
            <person name="Chen C."/>
            <person name="Yan M."/>
            <person name="Daum C."/>
            <person name="Ng V."/>
            <person name="Clum A."/>
            <person name="Steindorff A."/>
            <person name="Ohm R.A."/>
            <person name="Martin F."/>
            <person name="Silar P."/>
            <person name="Natvig D.O."/>
            <person name="Lalanne C."/>
            <person name="Gautier V."/>
            <person name="Ament-Velasquez S.L."/>
            <person name="Kruys A."/>
            <person name="Hutchinson M.I."/>
            <person name="Powell A.J."/>
            <person name="Barry K."/>
            <person name="Miller A.N."/>
            <person name="Grigoriev I.V."/>
            <person name="Debuchy R."/>
            <person name="Gladieux P."/>
            <person name="Hiltunen Thoren M."/>
            <person name="Johannesson H."/>
        </authorList>
    </citation>
    <scope>NUCLEOTIDE SEQUENCE [LARGE SCALE GENOMIC DNA]</scope>
    <source>
        <strain evidence="3">CBS 284.82</strain>
    </source>
</reference>
<dbReference type="AlphaFoldDB" id="A0AAN6P9N6"/>
<organism evidence="2 3">
    <name type="scientific">Parachaetomium inaequale</name>
    <dbReference type="NCBI Taxonomy" id="2588326"/>
    <lineage>
        <taxon>Eukaryota</taxon>
        <taxon>Fungi</taxon>
        <taxon>Dikarya</taxon>
        <taxon>Ascomycota</taxon>
        <taxon>Pezizomycotina</taxon>
        <taxon>Sordariomycetes</taxon>
        <taxon>Sordariomycetidae</taxon>
        <taxon>Sordariales</taxon>
        <taxon>Chaetomiaceae</taxon>
        <taxon>Parachaetomium</taxon>
    </lineage>
</organism>
<feature type="compositionally biased region" description="Low complexity" evidence="1">
    <location>
        <begin position="17"/>
        <end position="48"/>
    </location>
</feature>
<feature type="region of interest" description="Disordered" evidence="1">
    <location>
        <begin position="1"/>
        <end position="48"/>
    </location>
</feature>
<protein>
    <submittedName>
        <fullName evidence="2">Uncharacterized protein</fullName>
    </submittedName>
</protein>
<feature type="compositionally biased region" description="Pro residues" evidence="1">
    <location>
        <begin position="267"/>
        <end position="276"/>
    </location>
</feature>
<evidence type="ECO:0000256" key="1">
    <source>
        <dbReference type="SAM" id="MobiDB-lite"/>
    </source>
</evidence>
<sequence>MAPPTEDLPPPSYTEATNPLSPTTTTTTTTSPLYTTSPSTTGLPLPSPVTTHLRTLPARLHATQLARQTAQAATEFDLTALMVPHVEAFLADLANSVPGGVPAHAELTLVPASAVPASASMSGAREREREGEVVRVGRVDVADMGGYGYGDEKKKGRGEKRGAGERGASGSSLRGTVNTEFGEWGRFDSYEGTSDGGKGRASEWWFKDEDMARRLAAYLRPEPNLERKHVQATVVEKKVVEKEKSGWGRWGLGGSRKKAAEQSSPGLPSPVSPGLPSPGSASEDDAVKMTVRAEEVTFRRENDFGVWESMSGWGIVVKVRVKP</sequence>
<accession>A0AAN6P9N6</accession>
<feature type="compositionally biased region" description="Pro residues" evidence="1">
    <location>
        <begin position="1"/>
        <end position="12"/>
    </location>
</feature>
<dbReference type="Proteomes" id="UP001303115">
    <property type="component" value="Unassembled WGS sequence"/>
</dbReference>
<proteinExistence type="predicted"/>